<evidence type="ECO:0000256" key="15">
    <source>
        <dbReference type="ARBA" id="ARBA00047174"/>
    </source>
</evidence>
<comment type="catalytic activity">
    <reaction evidence="14">
        <text>[(1-&gt;4)-beta-D-glucosyl]n+m + reduced acceptor + O2 = 4-dehydro-beta-D-glucosyl-[(1-&gt;4)-beta-D-glucosyl]n-1 + [(1-&gt;4)-beta-D-glucosyl]m + acceptor + H2O.</text>
        <dbReference type="EC" id="1.14.99.56"/>
    </reaction>
</comment>
<keyword evidence="4" id="KW-0479">Metal-binding</keyword>
<dbReference type="Pfam" id="PF03443">
    <property type="entry name" value="AA9"/>
    <property type="match status" value="1"/>
</dbReference>
<dbReference type="Gene3D" id="2.70.50.70">
    <property type="match status" value="1"/>
</dbReference>
<feature type="domain" description="Auxiliary Activity family 9 catalytic" evidence="17">
    <location>
        <begin position="20"/>
        <end position="234"/>
    </location>
</feature>
<protein>
    <recommendedName>
        <fullName evidence="15">lytic cellulose monooxygenase (C4-dehydrogenating)</fullName>
        <ecNumber evidence="15">1.14.99.56</ecNumber>
    </recommendedName>
</protein>
<evidence type="ECO:0000256" key="2">
    <source>
        <dbReference type="ARBA" id="ARBA00004613"/>
    </source>
</evidence>
<dbReference type="Proteomes" id="UP001408356">
    <property type="component" value="Unassembled WGS sequence"/>
</dbReference>
<dbReference type="InterPro" id="IPR005103">
    <property type="entry name" value="AA9_LPMO"/>
</dbReference>
<organism evidence="18 19">
    <name type="scientific">Seiridium unicorne</name>
    <dbReference type="NCBI Taxonomy" id="138068"/>
    <lineage>
        <taxon>Eukaryota</taxon>
        <taxon>Fungi</taxon>
        <taxon>Dikarya</taxon>
        <taxon>Ascomycota</taxon>
        <taxon>Pezizomycotina</taxon>
        <taxon>Sordariomycetes</taxon>
        <taxon>Xylariomycetidae</taxon>
        <taxon>Amphisphaeriales</taxon>
        <taxon>Sporocadaceae</taxon>
        <taxon>Seiridium</taxon>
    </lineage>
</organism>
<evidence type="ECO:0000256" key="1">
    <source>
        <dbReference type="ARBA" id="ARBA00001973"/>
    </source>
</evidence>
<keyword evidence="7" id="KW-0560">Oxidoreductase</keyword>
<keyword evidence="12" id="KW-0624">Polysaccharide degradation</keyword>
<keyword evidence="8" id="KW-0186">Copper</keyword>
<dbReference type="SUPFAM" id="SSF57180">
    <property type="entry name" value="Cellulose-binding domain"/>
    <property type="match status" value="1"/>
</dbReference>
<accession>A0ABR2VAU9</accession>
<reference evidence="18 19" key="1">
    <citation type="journal article" date="2024" name="J. Plant Pathol.">
        <title>Sequence and assembly of the genome of Seiridium unicorne, isolate CBS 538.82, causal agent of cypress canker disease.</title>
        <authorList>
            <person name="Scali E."/>
            <person name="Rocca G.D."/>
            <person name="Danti R."/>
            <person name="Garbelotto M."/>
            <person name="Barberini S."/>
            <person name="Baroncelli R."/>
            <person name="Emiliani G."/>
        </authorList>
    </citation>
    <scope>NUCLEOTIDE SEQUENCE [LARGE SCALE GENOMIC DNA]</scope>
    <source>
        <strain evidence="18 19">BM-138-508</strain>
    </source>
</reference>
<keyword evidence="19" id="KW-1185">Reference proteome</keyword>
<dbReference type="PANTHER" id="PTHR33353:SF9">
    <property type="entry name" value="ENDOGLUCANASE II"/>
    <property type="match status" value="1"/>
</dbReference>
<gene>
    <name evidence="18" type="ORF">SUNI508_13829</name>
</gene>
<feature type="chain" id="PRO_5046460026" description="lytic cellulose monooxygenase (C4-dehydrogenating)" evidence="16">
    <location>
        <begin position="20"/>
        <end position="330"/>
    </location>
</feature>
<keyword evidence="3" id="KW-0964">Secreted</keyword>
<evidence type="ECO:0000256" key="13">
    <source>
        <dbReference type="ARBA" id="ARBA00044502"/>
    </source>
</evidence>
<dbReference type="PANTHER" id="PTHR33353">
    <property type="entry name" value="PUTATIVE (AFU_ORTHOLOGUE AFUA_1G12560)-RELATED"/>
    <property type="match status" value="1"/>
</dbReference>
<evidence type="ECO:0000256" key="4">
    <source>
        <dbReference type="ARBA" id="ARBA00022723"/>
    </source>
</evidence>
<proteinExistence type="inferred from homology"/>
<evidence type="ECO:0000256" key="7">
    <source>
        <dbReference type="ARBA" id="ARBA00023002"/>
    </source>
</evidence>
<evidence type="ECO:0000256" key="9">
    <source>
        <dbReference type="ARBA" id="ARBA00023033"/>
    </source>
</evidence>
<dbReference type="CDD" id="cd21175">
    <property type="entry name" value="LPMO_AA9"/>
    <property type="match status" value="1"/>
</dbReference>
<keyword evidence="9" id="KW-0503">Monooxygenase</keyword>
<dbReference type="InterPro" id="IPR049892">
    <property type="entry name" value="AA9"/>
</dbReference>
<evidence type="ECO:0000256" key="3">
    <source>
        <dbReference type="ARBA" id="ARBA00022525"/>
    </source>
</evidence>
<evidence type="ECO:0000256" key="12">
    <source>
        <dbReference type="ARBA" id="ARBA00023326"/>
    </source>
</evidence>
<dbReference type="EMBL" id="JARVKF010000050">
    <property type="protein sequence ID" value="KAK9424039.1"/>
    <property type="molecule type" value="Genomic_DNA"/>
</dbReference>
<comment type="cofactor">
    <cofactor evidence="1">
        <name>Cu(2+)</name>
        <dbReference type="ChEBI" id="CHEBI:29036"/>
    </cofactor>
</comment>
<dbReference type="InterPro" id="IPR035971">
    <property type="entry name" value="CBD_sf"/>
</dbReference>
<evidence type="ECO:0000256" key="14">
    <source>
        <dbReference type="ARBA" id="ARBA00045077"/>
    </source>
</evidence>
<keyword evidence="10" id="KW-1015">Disulfide bond</keyword>
<feature type="signal peptide" evidence="16">
    <location>
        <begin position="1"/>
        <end position="19"/>
    </location>
</feature>
<dbReference type="EC" id="1.14.99.56" evidence="15"/>
<sequence>MKHTQYVALAALSVGYVAAHATFQELWVDGVDMGSQCVRLPQSNSPITNVASTDIRCNVGGTKGVSGKCAVAPGSTVTVEMHQQPGDRSCTNEAIGGAHYGPVNVYLSKVDDASAADGSSSWYKIFASSWAPNSSGGSGDDDYWGTKDLSSCCGRTDVPIPADTPAGDYLLRAEVIALHTAATSGGAQFYVSCYQITVDGSSNSAAAVPAGVSFPGALKASDPGILINIHSKISTYVNPGPTVVASGENKTPGSACSGCEKTCAVGSGPTGTAIQATPPAETGATGGGSGACAQAQYQQCGGTGYTGCATCAVSDTIVPILKLTWLRSRN</sequence>
<keyword evidence="6" id="KW-0136">Cellulose degradation</keyword>
<comment type="caution">
    <text evidence="18">The sequence shown here is derived from an EMBL/GenBank/DDBJ whole genome shotgun (WGS) entry which is preliminary data.</text>
</comment>
<evidence type="ECO:0000256" key="16">
    <source>
        <dbReference type="SAM" id="SignalP"/>
    </source>
</evidence>
<evidence type="ECO:0000313" key="19">
    <source>
        <dbReference type="Proteomes" id="UP001408356"/>
    </source>
</evidence>
<evidence type="ECO:0000256" key="11">
    <source>
        <dbReference type="ARBA" id="ARBA00023277"/>
    </source>
</evidence>
<evidence type="ECO:0000256" key="6">
    <source>
        <dbReference type="ARBA" id="ARBA00023001"/>
    </source>
</evidence>
<name>A0ABR2VAU9_9PEZI</name>
<comment type="subcellular location">
    <subcellularLocation>
        <location evidence="2">Secreted</location>
    </subcellularLocation>
</comment>
<evidence type="ECO:0000256" key="5">
    <source>
        <dbReference type="ARBA" id="ARBA00022729"/>
    </source>
</evidence>
<keyword evidence="5 16" id="KW-0732">Signal</keyword>
<keyword evidence="11" id="KW-0119">Carbohydrate metabolism</keyword>
<comment type="similarity">
    <text evidence="13">Belongs to the polysaccharide monooxygenase AA9 family.</text>
</comment>
<evidence type="ECO:0000256" key="8">
    <source>
        <dbReference type="ARBA" id="ARBA00023008"/>
    </source>
</evidence>
<evidence type="ECO:0000256" key="10">
    <source>
        <dbReference type="ARBA" id="ARBA00023157"/>
    </source>
</evidence>
<evidence type="ECO:0000313" key="18">
    <source>
        <dbReference type="EMBL" id="KAK9424039.1"/>
    </source>
</evidence>
<evidence type="ECO:0000259" key="17">
    <source>
        <dbReference type="Pfam" id="PF03443"/>
    </source>
</evidence>